<dbReference type="EMBL" id="KB584882">
    <property type="protein sequence ID" value="EMP26038.1"/>
    <property type="molecule type" value="Genomic_DNA"/>
</dbReference>
<evidence type="ECO:0000313" key="3">
    <source>
        <dbReference type="Proteomes" id="UP000031443"/>
    </source>
</evidence>
<dbReference type="AlphaFoldDB" id="M7B1R6"/>
<keyword evidence="3" id="KW-1185">Reference proteome</keyword>
<gene>
    <name evidence="2" type="ORF">UY3_16882</name>
</gene>
<feature type="compositionally biased region" description="Polar residues" evidence="1">
    <location>
        <begin position="83"/>
        <end position="93"/>
    </location>
</feature>
<sequence>MSNMPGPVELPMSDMPGPVELPMSDVPGPVELPCPMCQVQPLLGRTGLLHQFQPCQSTENTVICRLHPTEPTGPPTRDPGAAQSGTIPLGTSA</sequence>
<evidence type="ECO:0000256" key="1">
    <source>
        <dbReference type="SAM" id="MobiDB-lite"/>
    </source>
</evidence>
<reference evidence="3" key="1">
    <citation type="journal article" date="2013" name="Nat. Genet.">
        <title>The draft genomes of soft-shell turtle and green sea turtle yield insights into the development and evolution of the turtle-specific body plan.</title>
        <authorList>
            <person name="Wang Z."/>
            <person name="Pascual-Anaya J."/>
            <person name="Zadissa A."/>
            <person name="Li W."/>
            <person name="Niimura Y."/>
            <person name="Huang Z."/>
            <person name="Li C."/>
            <person name="White S."/>
            <person name="Xiong Z."/>
            <person name="Fang D."/>
            <person name="Wang B."/>
            <person name="Ming Y."/>
            <person name="Chen Y."/>
            <person name="Zheng Y."/>
            <person name="Kuraku S."/>
            <person name="Pignatelli M."/>
            <person name="Herrero J."/>
            <person name="Beal K."/>
            <person name="Nozawa M."/>
            <person name="Li Q."/>
            <person name="Wang J."/>
            <person name="Zhang H."/>
            <person name="Yu L."/>
            <person name="Shigenobu S."/>
            <person name="Wang J."/>
            <person name="Liu J."/>
            <person name="Flicek P."/>
            <person name="Searle S."/>
            <person name="Wang J."/>
            <person name="Kuratani S."/>
            <person name="Yin Y."/>
            <person name="Aken B."/>
            <person name="Zhang G."/>
            <person name="Irie N."/>
        </authorList>
    </citation>
    <scope>NUCLEOTIDE SEQUENCE [LARGE SCALE GENOMIC DNA]</scope>
</reference>
<organism evidence="2 3">
    <name type="scientific">Chelonia mydas</name>
    <name type="common">Green sea-turtle</name>
    <name type="synonym">Chelonia agassizi</name>
    <dbReference type="NCBI Taxonomy" id="8469"/>
    <lineage>
        <taxon>Eukaryota</taxon>
        <taxon>Metazoa</taxon>
        <taxon>Chordata</taxon>
        <taxon>Craniata</taxon>
        <taxon>Vertebrata</taxon>
        <taxon>Euteleostomi</taxon>
        <taxon>Archelosauria</taxon>
        <taxon>Testudinata</taxon>
        <taxon>Testudines</taxon>
        <taxon>Cryptodira</taxon>
        <taxon>Durocryptodira</taxon>
        <taxon>Americhelydia</taxon>
        <taxon>Chelonioidea</taxon>
        <taxon>Cheloniidae</taxon>
        <taxon>Chelonia</taxon>
    </lineage>
</organism>
<evidence type="ECO:0000313" key="2">
    <source>
        <dbReference type="EMBL" id="EMP26038.1"/>
    </source>
</evidence>
<feature type="region of interest" description="Disordered" evidence="1">
    <location>
        <begin position="1"/>
        <end position="24"/>
    </location>
</feature>
<name>M7B1R6_CHEMY</name>
<proteinExistence type="predicted"/>
<dbReference type="Proteomes" id="UP000031443">
    <property type="component" value="Unassembled WGS sequence"/>
</dbReference>
<protein>
    <submittedName>
        <fullName evidence="2">Uncharacterized protein</fullName>
    </submittedName>
</protein>
<accession>M7B1R6</accession>
<feature type="region of interest" description="Disordered" evidence="1">
    <location>
        <begin position="66"/>
        <end position="93"/>
    </location>
</feature>